<accession>A0A9W9TA16</accession>
<dbReference type="GO" id="GO:0000976">
    <property type="term" value="F:transcription cis-regulatory region binding"/>
    <property type="evidence" value="ECO:0007669"/>
    <property type="project" value="TreeGrafter"/>
</dbReference>
<dbReference type="GO" id="GO:0005634">
    <property type="term" value="C:nucleus"/>
    <property type="evidence" value="ECO:0007669"/>
    <property type="project" value="UniProtKB-SubCell"/>
</dbReference>
<evidence type="ECO:0000259" key="7">
    <source>
        <dbReference type="Pfam" id="PF04082"/>
    </source>
</evidence>
<dbReference type="EMBL" id="JAPQKS010000009">
    <property type="protein sequence ID" value="KAJ5215102.1"/>
    <property type="molecule type" value="Genomic_DNA"/>
</dbReference>
<dbReference type="InterPro" id="IPR051089">
    <property type="entry name" value="prtT"/>
</dbReference>
<dbReference type="GO" id="GO:0000981">
    <property type="term" value="F:DNA-binding transcription factor activity, RNA polymerase II-specific"/>
    <property type="evidence" value="ECO:0007669"/>
    <property type="project" value="TreeGrafter"/>
</dbReference>
<evidence type="ECO:0000256" key="2">
    <source>
        <dbReference type="ARBA" id="ARBA00023015"/>
    </source>
</evidence>
<keyword evidence="5" id="KW-0539">Nucleus</keyword>
<keyword evidence="3" id="KW-0238">DNA-binding</keyword>
<reference evidence="8" key="2">
    <citation type="journal article" date="2023" name="IMA Fungus">
        <title>Comparative genomic study of the Penicillium genus elucidates a diverse pangenome and 15 lateral gene transfer events.</title>
        <authorList>
            <person name="Petersen C."/>
            <person name="Sorensen T."/>
            <person name="Nielsen M.R."/>
            <person name="Sondergaard T.E."/>
            <person name="Sorensen J.L."/>
            <person name="Fitzpatrick D.A."/>
            <person name="Frisvad J.C."/>
            <person name="Nielsen K.L."/>
        </authorList>
    </citation>
    <scope>NUCLEOTIDE SEQUENCE</scope>
    <source>
        <strain evidence="8">IBT 19713</strain>
    </source>
</reference>
<organism evidence="8 9">
    <name type="scientific">Penicillium chermesinum</name>
    <dbReference type="NCBI Taxonomy" id="63820"/>
    <lineage>
        <taxon>Eukaryota</taxon>
        <taxon>Fungi</taxon>
        <taxon>Dikarya</taxon>
        <taxon>Ascomycota</taxon>
        <taxon>Pezizomycotina</taxon>
        <taxon>Eurotiomycetes</taxon>
        <taxon>Eurotiomycetidae</taxon>
        <taxon>Eurotiales</taxon>
        <taxon>Aspergillaceae</taxon>
        <taxon>Penicillium</taxon>
    </lineage>
</organism>
<dbReference type="Proteomes" id="UP001150941">
    <property type="component" value="Unassembled WGS sequence"/>
</dbReference>
<dbReference type="GO" id="GO:0006351">
    <property type="term" value="P:DNA-templated transcription"/>
    <property type="evidence" value="ECO:0007669"/>
    <property type="project" value="InterPro"/>
</dbReference>
<feature type="domain" description="Xylanolytic transcriptional activator regulatory" evidence="7">
    <location>
        <begin position="173"/>
        <end position="338"/>
    </location>
</feature>
<dbReference type="RefSeq" id="XP_058325599.1">
    <property type="nucleotide sequence ID" value="XM_058480076.1"/>
</dbReference>
<feature type="region of interest" description="Disordered" evidence="6">
    <location>
        <begin position="124"/>
        <end position="146"/>
    </location>
</feature>
<keyword evidence="4" id="KW-0804">Transcription</keyword>
<dbReference type="Pfam" id="PF04082">
    <property type="entry name" value="Fungal_trans"/>
    <property type="match status" value="1"/>
</dbReference>
<keyword evidence="2" id="KW-0805">Transcription regulation</keyword>
<dbReference type="AlphaFoldDB" id="A0A9W9TA16"/>
<comment type="caution">
    <text evidence="8">The sequence shown here is derived from an EMBL/GenBank/DDBJ whole genome shotgun (WGS) entry which is preliminary data.</text>
</comment>
<evidence type="ECO:0000256" key="3">
    <source>
        <dbReference type="ARBA" id="ARBA00023125"/>
    </source>
</evidence>
<proteinExistence type="predicted"/>
<evidence type="ECO:0000256" key="4">
    <source>
        <dbReference type="ARBA" id="ARBA00023163"/>
    </source>
</evidence>
<evidence type="ECO:0000256" key="6">
    <source>
        <dbReference type="SAM" id="MobiDB-lite"/>
    </source>
</evidence>
<gene>
    <name evidence="8" type="ORF">N7468_010781</name>
</gene>
<dbReference type="PANTHER" id="PTHR31845">
    <property type="entry name" value="FINGER DOMAIN PROTEIN, PUTATIVE-RELATED"/>
    <property type="match status" value="1"/>
</dbReference>
<protein>
    <recommendedName>
        <fullName evidence="7">Xylanolytic transcriptional activator regulatory domain-containing protein</fullName>
    </recommendedName>
</protein>
<comment type="subcellular location">
    <subcellularLocation>
        <location evidence="1">Nucleus</location>
    </subcellularLocation>
</comment>
<dbReference type="OrthoDB" id="4454541at2759"/>
<dbReference type="PANTHER" id="PTHR31845:SF33">
    <property type="entry name" value="ZN(II)2CYS6 TRANSCRIPTION FACTOR (EUROFUNG)"/>
    <property type="match status" value="1"/>
</dbReference>
<dbReference type="InterPro" id="IPR007219">
    <property type="entry name" value="XnlR_reg_dom"/>
</dbReference>
<reference evidence="8" key="1">
    <citation type="submission" date="2022-11" db="EMBL/GenBank/DDBJ databases">
        <authorList>
            <person name="Petersen C."/>
        </authorList>
    </citation>
    <scope>NUCLEOTIDE SEQUENCE</scope>
    <source>
        <strain evidence="8">IBT 19713</strain>
    </source>
</reference>
<evidence type="ECO:0000256" key="1">
    <source>
        <dbReference type="ARBA" id="ARBA00004123"/>
    </source>
</evidence>
<evidence type="ECO:0000313" key="9">
    <source>
        <dbReference type="Proteomes" id="UP001150941"/>
    </source>
</evidence>
<sequence>MRFAEDTRCQKLEKQCVFFEIPRDPVSARLESVESEIQSLRHQLAEVRQLLQQGSIAEAPPSQELEPTIRHREYDHQEISAPVHPMYDSHRGSLGPMTIPETAAPLGDSAYSSRVPAISPMQGRIASSYGSSDQLTSRPPKRRRSAFEVREEAVEDFIDTGLITLEDALSHFNTFFQGCDRFIPIFDPHFDTFNSVRSRSSMLLNAICTTGCMVETRASEPKSEMLHAELKKWINVIIQNKRFNCLESVQAMLVIACYSAERLLILSFATRMAVDLGLHEAFEELTEKIAIRNDQDVYGTSGVDDERERVLMRQSRTWFGLLVLEHIFRVDAGKPPGIHLVGNPRRCRSLLGHSSTTVLDLRLLSQVELNILRAAINDTLGSGRSLDHESISDFVHDMKVDLDLWFDDWLRIIEGSTVARPEKPYLLAAMRIQKCWAEMMLNCKALRAMDVQNVAAMSSAERTILLTAKSSARRHLRLMIVEPEYYLASLKYAMDFVWAKCAFSFLLLLKLSRLLPERAEEHQQLLEQGNRLVDELGKTGPGSNQSGAGNIYLQILKVSIEKYGRALQEAQQASTGGSTGTSPFWELFDAQADLQWFVPEQFVSEWDFPGLNLFYFPTAWQDSFGDFSRAM</sequence>
<dbReference type="CDD" id="cd12148">
    <property type="entry name" value="fungal_TF_MHR"/>
    <property type="match status" value="1"/>
</dbReference>
<name>A0A9W9TA16_9EURO</name>
<evidence type="ECO:0000313" key="8">
    <source>
        <dbReference type="EMBL" id="KAJ5215102.1"/>
    </source>
</evidence>
<feature type="compositionally biased region" description="Polar residues" evidence="6">
    <location>
        <begin position="128"/>
        <end position="137"/>
    </location>
</feature>
<dbReference type="GeneID" id="83207380"/>
<dbReference type="GO" id="GO:0008270">
    <property type="term" value="F:zinc ion binding"/>
    <property type="evidence" value="ECO:0007669"/>
    <property type="project" value="InterPro"/>
</dbReference>
<keyword evidence="9" id="KW-1185">Reference proteome</keyword>
<evidence type="ECO:0000256" key="5">
    <source>
        <dbReference type="ARBA" id="ARBA00023242"/>
    </source>
</evidence>